<comment type="caution">
    <text evidence="3">The sequence shown here is derived from an EMBL/GenBank/DDBJ whole genome shotgun (WGS) entry which is preliminary data.</text>
</comment>
<dbReference type="EMBL" id="LWBP01000112">
    <property type="protein sequence ID" value="OQP62943.1"/>
    <property type="molecule type" value="Genomic_DNA"/>
</dbReference>
<gene>
    <name evidence="3" type="ORF">A4R26_17335</name>
</gene>
<feature type="domain" description="Heparan-alpha-glucosaminide N-acetyltransferase catalytic" evidence="2">
    <location>
        <begin position="13"/>
        <end position="222"/>
    </location>
</feature>
<keyword evidence="1" id="KW-0472">Membrane</keyword>
<feature type="transmembrane region" description="Helical" evidence="1">
    <location>
        <begin position="61"/>
        <end position="82"/>
    </location>
</feature>
<accession>A0A1V9FX78</accession>
<feature type="transmembrane region" description="Helical" evidence="1">
    <location>
        <begin position="318"/>
        <end position="337"/>
    </location>
</feature>
<dbReference type="STRING" id="550983.A4R26_17335"/>
<feature type="transmembrane region" description="Helical" evidence="1">
    <location>
        <begin position="357"/>
        <end position="377"/>
    </location>
</feature>
<feature type="transmembrane region" description="Helical" evidence="1">
    <location>
        <begin position="281"/>
        <end position="298"/>
    </location>
</feature>
<proteinExistence type="predicted"/>
<dbReference type="Proteomes" id="UP000192276">
    <property type="component" value="Unassembled WGS sequence"/>
</dbReference>
<dbReference type="PANTHER" id="PTHR40407:SF1">
    <property type="entry name" value="HEPARAN-ALPHA-GLUCOSAMINIDE N-ACETYLTRANSFERASE CATALYTIC DOMAIN-CONTAINING PROTEIN"/>
    <property type="match status" value="1"/>
</dbReference>
<dbReference type="Pfam" id="PF07786">
    <property type="entry name" value="HGSNAT_cat"/>
    <property type="match status" value="1"/>
</dbReference>
<name>A0A1V9FX78_9BACT</name>
<feature type="transmembrane region" description="Helical" evidence="1">
    <location>
        <begin position="94"/>
        <end position="113"/>
    </location>
</feature>
<evidence type="ECO:0000256" key="1">
    <source>
        <dbReference type="SAM" id="Phobius"/>
    </source>
</evidence>
<organism evidence="3 4">
    <name type="scientific">Niastella populi</name>
    <dbReference type="NCBI Taxonomy" id="550983"/>
    <lineage>
        <taxon>Bacteria</taxon>
        <taxon>Pseudomonadati</taxon>
        <taxon>Bacteroidota</taxon>
        <taxon>Chitinophagia</taxon>
        <taxon>Chitinophagales</taxon>
        <taxon>Chitinophagaceae</taxon>
        <taxon>Niastella</taxon>
    </lineage>
</organism>
<keyword evidence="4" id="KW-1185">Reference proteome</keyword>
<sequence length="398" mass="45700">MNQLTDLTANKKRVQSIDILRGIVMIIMALDHVRDYFHIEAFTGDPLNPDTTTPILYFTRWITHFCAPTFVFLAGTSGYLIGLRKTKAGLSSFLLKRGLWLILVEAVIISLGWTFDPLYHNIIFQVIWAIGISMVLLGLAVRLPYEVIFAVGALIVLGHNLLDYPEADRKHDVGFVWDLLHNGRFDTYNFAPGRVLIIAYAFLPWTGIMFMGYSAGKLFEATVEPIKRQKALLIIGSGLIALFVVLRLINEYGNPFPWPPQKDALSTFMAFMNVQKYPPSLMYASITLGPALILLALIENVQNRFTDYVKVFGRVPFFYYVLHLYFIHIFTVIAFYLEGYGSKDISGQTPFLFRPVQFGYPLWAVYVIWIVLILALYPLCRWYNKYKATHTQWWLSYL</sequence>
<feature type="transmembrane region" description="Helical" evidence="1">
    <location>
        <begin position="119"/>
        <end position="138"/>
    </location>
</feature>
<evidence type="ECO:0000313" key="4">
    <source>
        <dbReference type="Proteomes" id="UP000192276"/>
    </source>
</evidence>
<protein>
    <recommendedName>
        <fullName evidence="2">Heparan-alpha-glucosaminide N-acetyltransferase catalytic domain-containing protein</fullName>
    </recommendedName>
</protein>
<dbReference type="PANTHER" id="PTHR40407">
    <property type="entry name" value="MEMBRANE PROTEIN-LIKE PROTEIN"/>
    <property type="match status" value="1"/>
</dbReference>
<feature type="transmembrane region" description="Helical" evidence="1">
    <location>
        <begin position="231"/>
        <end position="249"/>
    </location>
</feature>
<evidence type="ECO:0000259" key="2">
    <source>
        <dbReference type="Pfam" id="PF07786"/>
    </source>
</evidence>
<dbReference type="InterPro" id="IPR012429">
    <property type="entry name" value="HGSNAT_cat"/>
</dbReference>
<feature type="transmembrane region" description="Helical" evidence="1">
    <location>
        <begin position="197"/>
        <end position="219"/>
    </location>
</feature>
<dbReference type="RefSeq" id="WP_081163825.1">
    <property type="nucleotide sequence ID" value="NZ_LWBP01000112.1"/>
</dbReference>
<reference evidence="4" key="1">
    <citation type="submission" date="2016-04" db="EMBL/GenBank/DDBJ databases">
        <authorList>
            <person name="Chen L."/>
            <person name="Zhuang W."/>
            <person name="Wang G."/>
        </authorList>
    </citation>
    <scope>NUCLEOTIDE SEQUENCE [LARGE SCALE GENOMIC DNA]</scope>
    <source>
        <strain evidence="4">208</strain>
    </source>
</reference>
<dbReference type="OrthoDB" id="508112at2"/>
<feature type="transmembrane region" description="Helical" evidence="1">
    <location>
        <begin position="145"/>
        <end position="162"/>
    </location>
</feature>
<evidence type="ECO:0000313" key="3">
    <source>
        <dbReference type="EMBL" id="OQP62943.1"/>
    </source>
</evidence>
<keyword evidence="1" id="KW-0812">Transmembrane</keyword>
<dbReference type="AlphaFoldDB" id="A0A1V9FX78"/>
<keyword evidence="1" id="KW-1133">Transmembrane helix</keyword>